<sequence length="154" mass="16323">MAVPACPGTFRALDEFAHVIGATVNLAAHAVQVDPVLHGEIHTEIIVLVSGHTALAGAEGDCFRRFQPAEPGKHVDVVDVLFHDVVSRQPFPVHPVADHEFEIVPRGLAVAVPQHALVPVNGSTGNFPDKAVHDLLVRFNIGALVVALRAGNHA</sequence>
<proteinExistence type="predicted"/>
<evidence type="ECO:0000313" key="1">
    <source>
        <dbReference type="EMBL" id="MPN52187.1"/>
    </source>
</evidence>
<dbReference type="AlphaFoldDB" id="A0A645ILP8"/>
<reference evidence="1" key="1">
    <citation type="submission" date="2019-08" db="EMBL/GenBank/DDBJ databases">
        <authorList>
            <person name="Kucharzyk K."/>
            <person name="Murdoch R.W."/>
            <person name="Higgins S."/>
            <person name="Loffler F."/>
        </authorList>
    </citation>
    <scope>NUCLEOTIDE SEQUENCE</scope>
</reference>
<gene>
    <name evidence="1" type="ORF">SDC9_199843</name>
</gene>
<accession>A0A645ILP8</accession>
<name>A0A645ILP8_9ZZZZ</name>
<comment type="caution">
    <text evidence="1">The sequence shown here is derived from an EMBL/GenBank/DDBJ whole genome shotgun (WGS) entry which is preliminary data.</text>
</comment>
<organism evidence="1">
    <name type="scientific">bioreactor metagenome</name>
    <dbReference type="NCBI Taxonomy" id="1076179"/>
    <lineage>
        <taxon>unclassified sequences</taxon>
        <taxon>metagenomes</taxon>
        <taxon>ecological metagenomes</taxon>
    </lineage>
</organism>
<protein>
    <submittedName>
        <fullName evidence="1">Uncharacterized protein</fullName>
    </submittedName>
</protein>
<dbReference type="EMBL" id="VSSQ01118058">
    <property type="protein sequence ID" value="MPN52187.1"/>
    <property type="molecule type" value="Genomic_DNA"/>
</dbReference>